<keyword evidence="4" id="KW-1185">Reference proteome</keyword>
<dbReference type="GO" id="GO:0016874">
    <property type="term" value="F:ligase activity"/>
    <property type="evidence" value="ECO:0007669"/>
    <property type="project" value="UniProtKB-KW"/>
</dbReference>
<dbReference type="PANTHER" id="PTHR12561:SF3">
    <property type="entry name" value="LIPOYLTRANSFERASE 1, MITOCHONDRIAL"/>
    <property type="match status" value="1"/>
</dbReference>
<evidence type="ECO:0000256" key="1">
    <source>
        <dbReference type="ARBA" id="ARBA00005085"/>
    </source>
</evidence>
<dbReference type="InterPro" id="IPR045864">
    <property type="entry name" value="aa-tRNA-synth_II/BPL/LPL"/>
</dbReference>
<dbReference type="PANTHER" id="PTHR12561">
    <property type="entry name" value="LIPOATE-PROTEIN LIGASE"/>
    <property type="match status" value="1"/>
</dbReference>
<comment type="caution">
    <text evidence="3">The sequence shown here is derived from an EMBL/GenBank/DDBJ whole genome shotgun (WGS) entry which is preliminary data.</text>
</comment>
<dbReference type="Proteomes" id="UP000636891">
    <property type="component" value="Unassembled WGS sequence"/>
</dbReference>
<keyword evidence="3" id="KW-0436">Ligase</keyword>
<dbReference type="RefSeq" id="WP_055205454.1">
    <property type="nucleotide sequence ID" value="NZ_JACOOK010000001.1"/>
</dbReference>
<feature type="domain" description="BPL/LPL catalytic" evidence="2">
    <location>
        <begin position="25"/>
        <end position="210"/>
    </location>
</feature>
<comment type="pathway">
    <text evidence="1">Protein modification; protein lipoylation via exogenous pathway; protein N(6)-(lipoyl)lysine from lipoate: step 2/2.</text>
</comment>
<sequence>MLLLRSISDSPAFNCALEEYLLTERPAGDVLLFYINRPSVIVGRNQRIEAEVDTGYCCEHGIEVVRRLSGGGTVFHDYGNINYAFIADKGSVPVLDRDFGVPIVAALRANGIEATIGARKELLAAGYKISGTASHVTRTSQLFHGTLLHRTDLERLDYTLRGDRSLRGKSVASVPSPVTNIASITGTEETTETFLSRLTDFLSAYYDCDPIRPVPSQIVEKVRRIAQEKYG</sequence>
<name>A0ABR7CJC8_9BACT</name>
<dbReference type="SUPFAM" id="SSF55681">
    <property type="entry name" value="Class II aaRS and biotin synthetases"/>
    <property type="match status" value="1"/>
</dbReference>
<protein>
    <submittedName>
        <fullName evidence="3">Lipoate--protein ligase family protein</fullName>
    </submittedName>
</protein>
<dbReference type="PROSITE" id="PS51733">
    <property type="entry name" value="BPL_LPL_CATALYTIC"/>
    <property type="match status" value="1"/>
</dbReference>
<evidence type="ECO:0000313" key="4">
    <source>
        <dbReference type="Proteomes" id="UP000636891"/>
    </source>
</evidence>
<reference evidence="3 4" key="1">
    <citation type="submission" date="2020-08" db="EMBL/GenBank/DDBJ databases">
        <title>Genome public.</title>
        <authorList>
            <person name="Liu C."/>
            <person name="Sun Q."/>
        </authorList>
    </citation>
    <scope>NUCLEOTIDE SEQUENCE [LARGE SCALE GENOMIC DNA]</scope>
    <source>
        <strain evidence="3 4">New-7</strain>
    </source>
</reference>
<proteinExistence type="predicted"/>
<accession>A0ABR7CJC8</accession>
<dbReference type="InterPro" id="IPR004143">
    <property type="entry name" value="BPL_LPL_catalytic"/>
</dbReference>
<dbReference type="EMBL" id="JACOOK010000001">
    <property type="protein sequence ID" value="MBC5615771.1"/>
    <property type="molecule type" value="Genomic_DNA"/>
</dbReference>
<evidence type="ECO:0000259" key="2">
    <source>
        <dbReference type="PROSITE" id="PS51733"/>
    </source>
</evidence>
<dbReference type="Pfam" id="PF21948">
    <property type="entry name" value="LplA-B_cat"/>
    <property type="match status" value="1"/>
</dbReference>
<dbReference type="InterPro" id="IPR004562">
    <property type="entry name" value="LipoylTrfase_LipoateP_Ligase"/>
</dbReference>
<gene>
    <name evidence="3" type="ORF">H8S08_01880</name>
</gene>
<dbReference type="Gene3D" id="3.30.930.10">
    <property type="entry name" value="Bira Bifunctional Protein, Domain 2"/>
    <property type="match status" value="1"/>
</dbReference>
<evidence type="ECO:0000313" key="3">
    <source>
        <dbReference type="EMBL" id="MBC5615771.1"/>
    </source>
</evidence>
<dbReference type="CDD" id="cd16443">
    <property type="entry name" value="LplA"/>
    <property type="match status" value="1"/>
</dbReference>
<organism evidence="3 4">
    <name type="scientific">Alistipes hominis</name>
    <dbReference type="NCBI Taxonomy" id="2763015"/>
    <lineage>
        <taxon>Bacteria</taxon>
        <taxon>Pseudomonadati</taxon>
        <taxon>Bacteroidota</taxon>
        <taxon>Bacteroidia</taxon>
        <taxon>Bacteroidales</taxon>
        <taxon>Rikenellaceae</taxon>
        <taxon>Alistipes</taxon>
    </lineage>
</organism>